<evidence type="ECO:0000313" key="3">
    <source>
        <dbReference type="Proteomes" id="UP000515811"/>
    </source>
</evidence>
<feature type="compositionally biased region" description="Polar residues" evidence="1">
    <location>
        <begin position="448"/>
        <end position="459"/>
    </location>
</feature>
<dbReference type="Gene3D" id="2.60.40.10">
    <property type="entry name" value="Immunoglobulins"/>
    <property type="match status" value="2"/>
</dbReference>
<accession>A0A7G9RK87</accession>
<keyword evidence="3" id="KW-1185">Reference proteome</keyword>
<proteinExistence type="predicted"/>
<dbReference type="InterPro" id="IPR013783">
    <property type="entry name" value="Ig-like_fold"/>
</dbReference>
<evidence type="ECO:0000256" key="1">
    <source>
        <dbReference type="SAM" id="MobiDB-lite"/>
    </source>
</evidence>
<name>A0A7G9RK87_9BURK</name>
<feature type="region of interest" description="Disordered" evidence="1">
    <location>
        <begin position="448"/>
        <end position="478"/>
    </location>
</feature>
<sequence>MNDCKPSVTLDALLPIDANNQAAFPVSGTCSPGSNDVQMTSNPTGVQKALACSANGTFQGTVDVHLLNDGPVSLTATQTVNGFPPVSATRTTTKQTTVTPPTPVVTIASAPAINAANQSSYGVSGTCSANGTLVNVSIGGVTATPNCSNSVWSVTGVNVSSVPDGSVTVSAWQTVGSVTGTATPVSTSKDATPPTVAVTSAPAITTANQSAYVVSGTCTENGMAVSVNVGGIPAVPAPTCSGGTWTAPGVDASGLPTGQVTITVSQVDPAGNTGSGTRTTTKDAAQSAVSVTSAPAINAANQSSYGGVAGTCSASGGQVSVAIGSVNATAACSGGNWSVSGVNVKALPDGTVKVTATQTISGSPVSGTRMTTKDATAPSVSIITAPTIDGTNQSSYSASGTCTTGDGVVTVQIGSIKVTATCVNGTWSISGVKVGGLPKGKVTITASQTDAAGNTGSSSREVDKTTDSDGSIGTVTDPLGAVAPQNGTWIISAELNGEPGRGMGIDVQNGTLFMQVYNYLSTGAPTFHTAVGKLEDNKVTAPLLFFKGGRYFGSGNIDGQQAGSAGDVEVTFTSRTTGTIKFPGETAVPMQRYDYEGTPADVFADPALVDRWAIAELTTDNRPIRVWWADIGTSDQVKLNYDWTGSTRAWPYSSSTQLTVHGFDGTLTAPIFAACDYSGASRLFNCTGDSISAQGTKSSVTLALQRSLDQLSGTIQVANGDKRRIVGMRITRSGYKEVNGKTERAVYFPAHSAPESGTWVISSELNGKAGRGMTLDQQKPANAAERMVFMSVYDYVKSGDSTFHSAFGALDQASSSDLELIQYKGGRYFGSSEKTATFLENSGKVEKHSYVSPVLGTVEFPGEDEVLNERYYFGIESDSVNSLVGSWALLSSKAGVRSMFFNFVPGQGGTVIDQTTGYTCSKEVFKEFDFRCVSSTPGSTDPVLRFTPAYFSAAGAIVGDGDPATAGELTLMRVRDADGKLIQSGSLFPAK</sequence>
<dbReference type="KEGG" id="drg:H9K76_15655"/>
<organism evidence="2 3">
    <name type="scientific">Diaphorobacter ruginosibacter</name>
    <dbReference type="NCBI Taxonomy" id="1715720"/>
    <lineage>
        <taxon>Bacteria</taxon>
        <taxon>Pseudomonadati</taxon>
        <taxon>Pseudomonadota</taxon>
        <taxon>Betaproteobacteria</taxon>
        <taxon>Burkholderiales</taxon>
        <taxon>Comamonadaceae</taxon>
        <taxon>Diaphorobacter</taxon>
    </lineage>
</organism>
<protein>
    <submittedName>
        <fullName evidence="2">Uncharacterized protein</fullName>
    </submittedName>
</protein>
<gene>
    <name evidence="2" type="ORF">H9K76_15655</name>
</gene>
<dbReference type="Proteomes" id="UP000515811">
    <property type="component" value="Chromosome"/>
</dbReference>
<reference evidence="2 3" key="1">
    <citation type="submission" date="2020-08" db="EMBL/GenBank/DDBJ databases">
        <title>Genome sequence of Diaphorobacter ruginosibacter DSM 27467T.</title>
        <authorList>
            <person name="Hyun D.-W."/>
            <person name="Bae J.-W."/>
        </authorList>
    </citation>
    <scope>NUCLEOTIDE SEQUENCE [LARGE SCALE GENOMIC DNA]</scope>
    <source>
        <strain evidence="2 3">DSM 27467</strain>
    </source>
</reference>
<dbReference type="NCBIfam" id="NF033510">
    <property type="entry name" value="Ca_tandemer"/>
    <property type="match status" value="2"/>
</dbReference>
<dbReference type="RefSeq" id="WP_187596284.1">
    <property type="nucleotide sequence ID" value="NZ_CP060714.1"/>
</dbReference>
<evidence type="ECO:0000313" key="2">
    <source>
        <dbReference type="EMBL" id="QNN56012.1"/>
    </source>
</evidence>
<dbReference type="EMBL" id="CP060714">
    <property type="protein sequence ID" value="QNN56012.1"/>
    <property type="molecule type" value="Genomic_DNA"/>
</dbReference>
<dbReference type="AlphaFoldDB" id="A0A7G9RK87"/>